<reference evidence="3" key="2">
    <citation type="submission" date="2023-07" db="EMBL/GenBank/DDBJ databases">
        <title>Myceligenerans salitolerans sp. nov., a halotolerant actinomycete isolated from a salt lake in Xinjiang, China.</title>
        <authorList>
            <person name="Guan T."/>
        </authorList>
    </citation>
    <scope>NUCLEOTIDE SEQUENCE [LARGE SCALE GENOMIC DNA]</scope>
    <source>
        <strain evidence="3">XHU 5031</strain>
    </source>
</reference>
<dbReference type="EMBL" id="JAFMPK010000038">
    <property type="protein sequence ID" value="MBO0609274.1"/>
    <property type="molecule type" value="Genomic_DNA"/>
</dbReference>
<evidence type="ECO:0008006" key="4">
    <source>
        <dbReference type="Google" id="ProtNLM"/>
    </source>
</evidence>
<evidence type="ECO:0000256" key="1">
    <source>
        <dbReference type="SAM" id="SignalP"/>
    </source>
</evidence>
<gene>
    <name evidence="2" type="ORF">J0911_09545</name>
</gene>
<dbReference type="Proteomes" id="UP000664617">
    <property type="component" value="Unassembled WGS sequence"/>
</dbReference>
<proteinExistence type="predicted"/>
<evidence type="ECO:0000313" key="3">
    <source>
        <dbReference type="Proteomes" id="UP000664617"/>
    </source>
</evidence>
<protein>
    <recommendedName>
        <fullName evidence="4">Lipoprotein</fullName>
    </recommendedName>
</protein>
<organism evidence="2 3">
    <name type="scientific">Myceligenerans salitolerans</name>
    <dbReference type="NCBI Taxonomy" id="1230528"/>
    <lineage>
        <taxon>Bacteria</taxon>
        <taxon>Bacillati</taxon>
        <taxon>Actinomycetota</taxon>
        <taxon>Actinomycetes</taxon>
        <taxon>Micrococcales</taxon>
        <taxon>Promicromonosporaceae</taxon>
        <taxon>Myceligenerans</taxon>
    </lineage>
</organism>
<dbReference type="RefSeq" id="WP_207275237.1">
    <property type="nucleotide sequence ID" value="NZ_JAFMPK010000038.1"/>
</dbReference>
<feature type="chain" id="PRO_5046975955" description="Lipoprotein" evidence="1">
    <location>
        <begin position="27"/>
        <end position="161"/>
    </location>
</feature>
<comment type="caution">
    <text evidence="2">The sequence shown here is derived from an EMBL/GenBank/DDBJ whole genome shotgun (WGS) entry which is preliminary data.</text>
</comment>
<keyword evidence="1" id="KW-0732">Signal</keyword>
<evidence type="ECO:0000313" key="2">
    <source>
        <dbReference type="EMBL" id="MBO0609274.1"/>
    </source>
</evidence>
<sequence length="161" mass="17294">MRTESRRRLLAAILPAVLIWPLGACGDETPAPGEDVTVEDVAEAELGEEDESGMAERVVTVEGQVLEILDPGAFLIGDPGVLEPSVLVLSRSADFSDQGLDVTDALVEDATTVEVTGTVRRLSLGEFQEDYEIPYDPQVFEEYAGESVIVAETIKASVDLE</sequence>
<keyword evidence="3" id="KW-1185">Reference proteome</keyword>
<accession>A0ABS3I8E2</accession>
<feature type="signal peptide" evidence="1">
    <location>
        <begin position="1"/>
        <end position="26"/>
    </location>
</feature>
<name>A0ABS3I8E2_9MICO</name>
<reference evidence="2 3" key="1">
    <citation type="submission" date="2021-03" db="EMBL/GenBank/DDBJ databases">
        <authorList>
            <person name="Xin L."/>
        </authorList>
    </citation>
    <scope>NUCLEOTIDE SEQUENCE [LARGE SCALE GENOMIC DNA]</scope>
    <source>
        <strain evidence="2 3">XHU 5031</strain>
    </source>
</reference>